<proteinExistence type="predicted"/>
<sequence>MYGGVALGEVGPPVSWEREELEPLCSDPLSFMSTSLLVSDNGSANALVSLTIFAWAAATCDFVGRAVARAPAAGRRGPPIRPRPPKTQAGHTRVDGAARLPPHGDRVGRGHRGPALSGQLALTLRVHSTGHSSAGYNRVGSSRSCSPTVDWRAPIDAGASVYHWSASAAHSVHATRAHPAHTTPSGRRPSRVRSPEPRAGRTQANGPSSSPRGDRANQRAGTRAQQAARAHLLLRVRSPGPSSADRRQINPARPCLHADGLDSPYVCRGLCVLLVSQSSQGTGFWQIFGGP</sequence>
<gene>
    <name evidence="2" type="ORF">NDU88_003822</name>
</gene>
<keyword evidence="3" id="KW-1185">Reference proteome</keyword>
<feature type="compositionally biased region" description="Polar residues" evidence="1">
    <location>
        <begin position="202"/>
        <end position="211"/>
    </location>
</feature>
<dbReference type="Proteomes" id="UP001066276">
    <property type="component" value="Chromosome 11"/>
</dbReference>
<reference evidence="2" key="1">
    <citation type="journal article" date="2022" name="bioRxiv">
        <title>Sequencing and chromosome-scale assembly of the giantPleurodeles waltlgenome.</title>
        <authorList>
            <person name="Brown T."/>
            <person name="Elewa A."/>
            <person name="Iarovenko S."/>
            <person name="Subramanian E."/>
            <person name="Araus A.J."/>
            <person name="Petzold A."/>
            <person name="Susuki M."/>
            <person name="Suzuki K.-i.T."/>
            <person name="Hayashi T."/>
            <person name="Toyoda A."/>
            <person name="Oliveira C."/>
            <person name="Osipova E."/>
            <person name="Leigh N.D."/>
            <person name="Simon A."/>
            <person name="Yun M.H."/>
        </authorList>
    </citation>
    <scope>NUCLEOTIDE SEQUENCE</scope>
    <source>
        <strain evidence="2">20211129_DDA</strain>
        <tissue evidence="2">Liver</tissue>
    </source>
</reference>
<comment type="caution">
    <text evidence="2">The sequence shown here is derived from an EMBL/GenBank/DDBJ whole genome shotgun (WGS) entry which is preliminary data.</text>
</comment>
<organism evidence="2 3">
    <name type="scientific">Pleurodeles waltl</name>
    <name type="common">Iberian ribbed newt</name>
    <dbReference type="NCBI Taxonomy" id="8319"/>
    <lineage>
        <taxon>Eukaryota</taxon>
        <taxon>Metazoa</taxon>
        <taxon>Chordata</taxon>
        <taxon>Craniata</taxon>
        <taxon>Vertebrata</taxon>
        <taxon>Euteleostomi</taxon>
        <taxon>Amphibia</taxon>
        <taxon>Batrachia</taxon>
        <taxon>Caudata</taxon>
        <taxon>Salamandroidea</taxon>
        <taxon>Salamandridae</taxon>
        <taxon>Pleurodelinae</taxon>
        <taxon>Pleurodeles</taxon>
    </lineage>
</organism>
<name>A0AAV7LMN1_PLEWA</name>
<feature type="region of interest" description="Disordered" evidence="1">
    <location>
        <begin position="73"/>
        <end position="100"/>
    </location>
</feature>
<dbReference type="EMBL" id="JANPWB010000015">
    <property type="protein sequence ID" value="KAJ1090693.1"/>
    <property type="molecule type" value="Genomic_DNA"/>
</dbReference>
<accession>A0AAV7LMN1</accession>
<dbReference type="AlphaFoldDB" id="A0AAV7LMN1"/>
<evidence type="ECO:0000256" key="1">
    <source>
        <dbReference type="SAM" id="MobiDB-lite"/>
    </source>
</evidence>
<protein>
    <submittedName>
        <fullName evidence="2">Uncharacterized protein</fullName>
    </submittedName>
</protein>
<evidence type="ECO:0000313" key="2">
    <source>
        <dbReference type="EMBL" id="KAJ1090693.1"/>
    </source>
</evidence>
<feature type="region of interest" description="Disordered" evidence="1">
    <location>
        <begin position="172"/>
        <end position="227"/>
    </location>
</feature>
<evidence type="ECO:0000313" key="3">
    <source>
        <dbReference type="Proteomes" id="UP001066276"/>
    </source>
</evidence>
<feature type="compositionally biased region" description="Low complexity" evidence="1">
    <location>
        <begin position="218"/>
        <end position="227"/>
    </location>
</feature>